<proteinExistence type="predicted"/>
<reference evidence="2 3" key="1">
    <citation type="submission" date="2024-02" db="EMBL/GenBank/DDBJ databases">
        <authorList>
            <person name="Vignale AGUSTIN F."/>
            <person name="Sosa J E."/>
            <person name="Modenutti C."/>
        </authorList>
    </citation>
    <scope>NUCLEOTIDE SEQUENCE [LARGE SCALE GENOMIC DNA]</scope>
</reference>
<organism evidence="2 3">
    <name type="scientific">Ilex paraguariensis</name>
    <name type="common">yerba mate</name>
    <dbReference type="NCBI Taxonomy" id="185542"/>
    <lineage>
        <taxon>Eukaryota</taxon>
        <taxon>Viridiplantae</taxon>
        <taxon>Streptophyta</taxon>
        <taxon>Embryophyta</taxon>
        <taxon>Tracheophyta</taxon>
        <taxon>Spermatophyta</taxon>
        <taxon>Magnoliopsida</taxon>
        <taxon>eudicotyledons</taxon>
        <taxon>Gunneridae</taxon>
        <taxon>Pentapetalae</taxon>
        <taxon>asterids</taxon>
        <taxon>campanulids</taxon>
        <taxon>Aquifoliales</taxon>
        <taxon>Aquifoliaceae</taxon>
        <taxon>Ilex</taxon>
    </lineage>
</organism>
<keyword evidence="1" id="KW-0732">Signal</keyword>
<accession>A0ABC8R6Q1</accession>
<evidence type="ECO:0000313" key="3">
    <source>
        <dbReference type="Proteomes" id="UP001642360"/>
    </source>
</evidence>
<feature type="signal peptide" evidence="1">
    <location>
        <begin position="1"/>
        <end position="17"/>
    </location>
</feature>
<dbReference type="EMBL" id="CAUOFW020000903">
    <property type="protein sequence ID" value="CAK9138594.1"/>
    <property type="molecule type" value="Genomic_DNA"/>
</dbReference>
<evidence type="ECO:0000313" key="2">
    <source>
        <dbReference type="EMBL" id="CAK9138594.1"/>
    </source>
</evidence>
<comment type="caution">
    <text evidence="2">The sequence shown here is derived from an EMBL/GenBank/DDBJ whole genome shotgun (WGS) entry which is preliminary data.</text>
</comment>
<keyword evidence="3" id="KW-1185">Reference proteome</keyword>
<dbReference type="Proteomes" id="UP001642360">
    <property type="component" value="Unassembled WGS sequence"/>
</dbReference>
<feature type="chain" id="PRO_5044769977" description="Secreted protein" evidence="1">
    <location>
        <begin position="18"/>
        <end position="103"/>
    </location>
</feature>
<protein>
    <recommendedName>
        <fullName evidence="4">Secreted protein</fullName>
    </recommendedName>
</protein>
<dbReference type="AlphaFoldDB" id="A0ABC8R6Q1"/>
<evidence type="ECO:0008006" key="4">
    <source>
        <dbReference type="Google" id="ProtNLM"/>
    </source>
</evidence>
<sequence>MWLVYLFIKFAHLLTNTRIMSLIPVVYLSSGTAGTKTSLNFCIKFGLFSNMNGLEQVQHESSPNQTRVTPFNNPRHGEKKMFYVCYPFDKIRSAKISSLRCSY</sequence>
<gene>
    <name evidence="2" type="ORF">ILEXP_LOCUS5943</name>
</gene>
<evidence type="ECO:0000256" key="1">
    <source>
        <dbReference type="SAM" id="SignalP"/>
    </source>
</evidence>
<name>A0ABC8R6Q1_9AQUA</name>